<accession>A0ABW3GDL8</accession>
<dbReference type="InterPro" id="IPR017937">
    <property type="entry name" value="Thioredoxin_CS"/>
</dbReference>
<keyword evidence="1" id="KW-0676">Redox-active center</keyword>
<keyword evidence="4" id="KW-1185">Reference proteome</keyword>
<reference evidence="4" key="1">
    <citation type="journal article" date="2019" name="Int. J. Syst. Evol. Microbiol.">
        <title>The Global Catalogue of Microorganisms (GCM) 10K type strain sequencing project: providing services to taxonomists for standard genome sequencing and annotation.</title>
        <authorList>
            <consortium name="The Broad Institute Genomics Platform"/>
            <consortium name="The Broad Institute Genome Sequencing Center for Infectious Disease"/>
            <person name="Wu L."/>
            <person name="Ma J."/>
        </authorList>
    </citation>
    <scope>NUCLEOTIDE SEQUENCE [LARGE SCALE GENOMIC DNA]</scope>
    <source>
        <strain evidence="4">CCUG 59685</strain>
    </source>
</reference>
<dbReference type="PROSITE" id="PS00194">
    <property type="entry name" value="THIOREDOXIN_1"/>
    <property type="match status" value="1"/>
</dbReference>
<dbReference type="InterPro" id="IPR050553">
    <property type="entry name" value="Thioredoxin_ResA/DsbE_sf"/>
</dbReference>
<dbReference type="PANTHER" id="PTHR42852:SF13">
    <property type="entry name" value="PROTEIN DIPZ"/>
    <property type="match status" value="1"/>
</dbReference>
<evidence type="ECO:0000313" key="4">
    <source>
        <dbReference type="Proteomes" id="UP001597106"/>
    </source>
</evidence>
<dbReference type="InterPro" id="IPR013766">
    <property type="entry name" value="Thioredoxin_domain"/>
</dbReference>
<protein>
    <submittedName>
        <fullName evidence="3">TlpA family protein disulfide reductase</fullName>
    </submittedName>
</protein>
<comment type="caution">
    <text evidence="3">The sequence shown here is derived from an EMBL/GenBank/DDBJ whole genome shotgun (WGS) entry which is preliminary data.</text>
</comment>
<dbReference type="Gene3D" id="3.40.30.10">
    <property type="entry name" value="Glutaredoxin"/>
    <property type="match status" value="1"/>
</dbReference>
<feature type="domain" description="Thioredoxin" evidence="2">
    <location>
        <begin position="4"/>
        <end position="142"/>
    </location>
</feature>
<gene>
    <name evidence="3" type="ORF">ACFQ1T_00965</name>
</gene>
<dbReference type="Pfam" id="PF00578">
    <property type="entry name" value="AhpC-TSA"/>
    <property type="match status" value="1"/>
</dbReference>
<sequence length="148" mass="16926">MSETLAQEVTRDWVMQDMAGHKHQLSQYKGRWLVVNYWAPWCPPCLEEMPELVTFYDAHVNQNVMVLGVAVQYESVASVKKYADDMLISYPVVLGEAQKPTAHKPEVLPTTYIYAPDGRLYQVKRGALSRAWLEQLLKESAFNVPVKP</sequence>
<dbReference type="SUPFAM" id="SSF52833">
    <property type="entry name" value="Thioredoxin-like"/>
    <property type="match status" value="1"/>
</dbReference>
<evidence type="ECO:0000256" key="1">
    <source>
        <dbReference type="ARBA" id="ARBA00023284"/>
    </source>
</evidence>
<dbReference type="InterPro" id="IPR036249">
    <property type="entry name" value="Thioredoxin-like_sf"/>
</dbReference>
<organism evidence="3 4">
    <name type="scientific">Methylophilus glucosoxydans</name>
    <dbReference type="NCBI Taxonomy" id="752553"/>
    <lineage>
        <taxon>Bacteria</taxon>
        <taxon>Pseudomonadati</taxon>
        <taxon>Pseudomonadota</taxon>
        <taxon>Betaproteobacteria</taxon>
        <taxon>Nitrosomonadales</taxon>
        <taxon>Methylophilaceae</taxon>
        <taxon>Methylophilus</taxon>
    </lineage>
</organism>
<dbReference type="Proteomes" id="UP001597106">
    <property type="component" value="Unassembled WGS sequence"/>
</dbReference>
<proteinExistence type="predicted"/>
<evidence type="ECO:0000259" key="2">
    <source>
        <dbReference type="PROSITE" id="PS51352"/>
    </source>
</evidence>
<dbReference type="EMBL" id="JBHTJW010000001">
    <property type="protein sequence ID" value="MFD0928338.1"/>
    <property type="molecule type" value="Genomic_DNA"/>
</dbReference>
<evidence type="ECO:0000313" key="3">
    <source>
        <dbReference type="EMBL" id="MFD0928338.1"/>
    </source>
</evidence>
<dbReference type="CDD" id="cd02966">
    <property type="entry name" value="TlpA_like_family"/>
    <property type="match status" value="1"/>
</dbReference>
<dbReference type="PANTHER" id="PTHR42852">
    <property type="entry name" value="THIOL:DISULFIDE INTERCHANGE PROTEIN DSBE"/>
    <property type="match status" value="1"/>
</dbReference>
<dbReference type="InterPro" id="IPR000866">
    <property type="entry name" value="AhpC/TSA"/>
</dbReference>
<dbReference type="PROSITE" id="PS51352">
    <property type="entry name" value="THIOREDOXIN_2"/>
    <property type="match status" value="1"/>
</dbReference>
<dbReference type="RefSeq" id="WP_379073425.1">
    <property type="nucleotide sequence ID" value="NZ_JBHTJW010000001.1"/>
</dbReference>
<name>A0ABW3GDL8_9PROT</name>